<comment type="caution">
    <text evidence="3">The sequence shown here is derived from an EMBL/GenBank/DDBJ whole genome shotgun (WGS) entry which is preliminary data.</text>
</comment>
<gene>
    <name evidence="3" type="ORF">FJ657_03820</name>
</gene>
<proteinExistence type="predicted"/>
<reference evidence="3 4" key="1">
    <citation type="submission" date="2019-06" db="EMBL/GenBank/DDBJ databases">
        <authorList>
            <person name="Li F."/>
        </authorList>
    </citation>
    <scope>NUCLEOTIDE SEQUENCE [LARGE SCALE GENOMIC DNA]</scope>
    <source>
        <strain evidence="3 4">10F1D-1</strain>
    </source>
</reference>
<evidence type="ECO:0000313" key="3">
    <source>
        <dbReference type="EMBL" id="TPW77786.1"/>
    </source>
</evidence>
<dbReference type="RefSeq" id="WP_141162313.1">
    <property type="nucleotide sequence ID" value="NZ_VHQG01000001.1"/>
</dbReference>
<protein>
    <recommendedName>
        <fullName evidence="2">Peptidoglycan binding-like domain-containing protein</fullName>
    </recommendedName>
</protein>
<dbReference type="AlphaFoldDB" id="A0A506Y5A3"/>
<feature type="domain" description="Peptidoglycan binding-like" evidence="2">
    <location>
        <begin position="130"/>
        <end position="170"/>
    </location>
</feature>
<dbReference type="EMBL" id="VHQG01000001">
    <property type="protein sequence ID" value="TPW77786.1"/>
    <property type="molecule type" value="Genomic_DNA"/>
</dbReference>
<dbReference type="InterPro" id="IPR036365">
    <property type="entry name" value="PGBD-like_sf"/>
</dbReference>
<organism evidence="3 4">
    <name type="scientific">Schumannella soli</name>
    <dbReference type="NCBI Taxonomy" id="2590779"/>
    <lineage>
        <taxon>Bacteria</taxon>
        <taxon>Bacillati</taxon>
        <taxon>Actinomycetota</taxon>
        <taxon>Actinomycetes</taxon>
        <taxon>Micrococcales</taxon>
        <taxon>Microbacteriaceae</taxon>
        <taxon>Schumannella</taxon>
    </lineage>
</organism>
<dbReference type="OrthoDB" id="3268648at2"/>
<feature type="compositionally biased region" description="Low complexity" evidence="1">
    <location>
        <begin position="270"/>
        <end position="291"/>
    </location>
</feature>
<dbReference type="InterPro" id="IPR036366">
    <property type="entry name" value="PGBDSf"/>
</dbReference>
<evidence type="ECO:0000256" key="1">
    <source>
        <dbReference type="SAM" id="MobiDB-lite"/>
    </source>
</evidence>
<dbReference type="Proteomes" id="UP000316252">
    <property type="component" value="Unassembled WGS sequence"/>
</dbReference>
<sequence>MSTEPGRRGRAGLVAASAVTALAITAAAAVVLAAQGVLNFEDQQPKKSRTPQSFTEVKSGTVVDTVEGDFTVEPSFSVDIEADGVVTRAGVLGGVAIPEGQSVVAVNERPIFILDGQTPSYRSLGIDSVGTDVKQVQAALRRLGYRVGDKDGAYGASTARAVFAFYKDRGFLPVDQGGATIDKAAASTTGIPASELVFVPGGPYTAVTTCGRLSQRAAGKVCTISGGQSQLLVKPAKADAALVKAGQTVNLSFTNGNRVAATIQGASEPASADAGDQSADGGDTSAASGSAAGSGGSDAGTSRFIAVLAEGTAAPGSTGKAEIVLASSAVDALTIEATAIRQDSGGSFWIETASKKRVPISLGVCAGGVCEITGDQVKVSLRVRVPSLDSAAVTS</sequence>
<feature type="region of interest" description="Disordered" evidence="1">
    <location>
        <begin position="266"/>
        <end position="297"/>
    </location>
</feature>
<name>A0A506Y5A3_9MICO</name>
<keyword evidence="4" id="KW-1185">Reference proteome</keyword>
<dbReference type="InterPro" id="IPR002477">
    <property type="entry name" value="Peptidoglycan-bd-like"/>
</dbReference>
<accession>A0A506Y5A3</accession>
<dbReference type="Gene3D" id="1.10.101.10">
    <property type="entry name" value="PGBD-like superfamily/PGBD"/>
    <property type="match status" value="1"/>
</dbReference>
<evidence type="ECO:0000259" key="2">
    <source>
        <dbReference type="Pfam" id="PF01471"/>
    </source>
</evidence>
<dbReference type="Pfam" id="PF01471">
    <property type="entry name" value="PG_binding_1"/>
    <property type="match status" value="1"/>
</dbReference>
<evidence type="ECO:0000313" key="4">
    <source>
        <dbReference type="Proteomes" id="UP000316252"/>
    </source>
</evidence>
<dbReference type="SUPFAM" id="SSF47090">
    <property type="entry name" value="PGBD-like"/>
    <property type="match status" value="1"/>
</dbReference>